<keyword evidence="3" id="KW-0479">Metal-binding</keyword>
<feature type="region of interest" description="Disordered" evidence="9">
    <location>
        <begin position="917"/>
        <end position="936"/>
    </location>
</feature>
<evidence type="ECO:0000313" key="12">
    <source>
        <dbReference type="EMBL" id="MBP3192791.1"/>
    </source>
</evidence>
<feature type="domain" description="FAD-binding PCMH-type" evidence="11">
    <location>
        <begin position="1"/>
        <end position="235"/>
    </location>
</feature>
<dbReference type="InterPro" id="IPR017896">
    <property type="entry name" value="4Fe4S_Fe-S-bd"/>
</dbReference>
<feature type="domain" description="4Fe-4S ferredoxin-type" evidence="10">
    <location>
        <begin position="575"/>
        <end position="608"/>
    </location>
</feature>
<dbReference type="SUPFAM" id="SSF46548">
    <property type="entry name" value="alpha-helical ferredoxin"/>
    <property type="match status" value="1"/>
</dbReference>
<gene>
    <name evidence="12" type="ORF">NATSA_08960</name>
</gene>
<dbReference type="PANTHER" id="PTHR11748">
    <property type="entry name" value="D-LACTATE DEHYDROGENASE"/>
    <property type="match status" value="1"/>
</dbReference>
<keyword evidence="7" id="KW-0411">Iron-sulfur</keyword>
<protein>
    <submittedName>
        <fullName evidence="12">FAD-binding protein</fullName>
    </submittedName>
</protein>
<dbReference type="Gene3D" id="3.30.70.2740">
    <property type="match status" value="1"/>
</dbReference>
<dbReference type="PROSITE" id="PS51387">
    <property type="entry name" value="FAD_PCMH"/>
    <property type="match status" value="1"/>
</dbReference>
<evidence type="ECO:0000313" key="13">
    <source>
        <dbReference type="Proteomes" id="UP000673975"/>
    </source>
</evidence>
<dbReference type="SUPFAM" id="SSF56176">
    <property type="entry name" value="FAD-binding/transporter-associated domain-like"/>
    <property type="match status" value="1"/>
</dbReference>
<evidence type="ECO:0000256" key="7">
    <source>
        <dbReference type="ARBA" id="ARBA00023014"/>
    </source>
</evidence>
<accession>A0A8J7SA15</accession>
<dbReference type="InterPro" id="IPR017900">
    <property type="entry name" value="4Fe4S_Fe_S_CS"/>
</dbReference>
<dbReference type="PROSITE" id="PS00198">
    <property type="entry name" value="4FE4S_FER_1"/>
    <property type="match status" value="1"/>
</dbReference>
<dbReference type="InterPro" id="IPR006094">
    <property type="entry name" value="Oxid_FAD_bind_N"/>
</dbReference>
<keyword evidence="2" id="KW-0285">Flavoprotein</keyword>
<comment type="cofactor">
    <cofactor evidence="1">
        <name>FAD</name>
        <dbReference type="ChEBI" id="CHEBI:57692"/>
    </cofactor>
</comment>
<dbReference type="AlphaFoldDB" id="A0A8J7SA15"/>
<dbReference type="Proteomes" id="UP000673975">
    <property type="component" value="Unassembled WGS sequence"/>
</dbReference>
<feature type="coiled-coil region" evidence="8">
    <location>
        <begin position="301"/>
        <end position="328"/>
    </location>
</feature>
<name>A0A8J7SA15_9BACT</name>
<organism evidence="12 13">
    <name type="scientific">Natronogracilivirga saccharolytica</name>
    <dbReference type="NCBI Taxonomy" id="2812953"/>
    <lineage>
        <taxon>Bacteria</taxon>
        <taxon>Pseudomonadati</taxon>
        <taxon>Balneolota</taxon>
        <taxon>Balneolia</taxon>
        <taxon>Balneolales</taxon>
        <taxon>Cyclonatronaceae</taxon>
        <taxon>Natronogracilivirga</taxon>
    </lineage>
</organism>
<dbReference type="Gene3D" id="3.30.70.2190">
    <property type="match status" value="1"/>
</dbReference>
<dbReference type="SUPFAM" id="SSF55103">
    <property type="entry name" value="FAD-linked oxidases, C-terminal domain"/>
    <property type="match status" value="1"/>
</dbReference>
<dbReference type="GO" id="GO:0051536">
    <property type="term" value="F:iron-sulfur cluster binding"/>
    <property type="evidence" value="ECO:0007669"/>
    <property type="project" value="UniProtKB-KW"/>
</dbReference>
<keyword evidence="8" id="KW-0175">Coiled coil</keyword>
<evidence type="ECO:0000256" key="5">
    <source>
        <dbReference type="ARBA" id="ARBA00023002"/>
    </source>
</evidence>
<keyword evidence="6" id="KW-0408">Iron</keyword>
<dbReference type="Gene3D" id="3.30.465.10">
    <property type="match status" value="1"/>
</dbReference>
<proteinExistence type="predicted"/>
<evidence type="ECO:0000256" key="1">
    <source>
        <dbReference type="ARBA" id="ARBA00001974"/>
    </source>
</evidence>
<evidence type="ECO:0000256" key="8">
    <source>
        <dbReference type="SAM" id="Coils"/>
    </source>
</evidence>
<evidence type="ECO:0000259" key="10">
    <source>
        <dbReference type="PROSITE" id="PS51379"/>
    </source>
</evidence>
<keyword evidence="5" id="KW-0560">Oxidoreductase</keyword>
<evidence type="ECO:0000256" key="4">
    <source>
        <dbReference type="ARBA" id="ARBA00022827"/>
    </source>
</evidence>
<dbReference type="Gene3D" id="1.10.45.10">
    <property type="entry name" value="Vanillyl-alcohol Oxidase, Chain A, domain 4"/>
    <property type="match status" value="1"/>
</dbReference>
<comment type="caution">
    <text evidence="12">The sequence shown here is derived from an EMBL/GenBank/DDBJ whole genome shotgun (WGS) entry which is preliminary data.</text>
</comment>
<dbReference type="InterPro" id="IPR016164">
    <property type="entry name" value="FAD-linked_Oxase-like_C"/>
</dbReference>
<evidence type="ECO:0000259" key="11">
    <source>
        <dbReference type="PROSITE" id="PS51387"/>
    </source>
</evidence>
<reference evidence="12" key="1">
    <citation type="submission" date="2021-02" db="EMBL/GenBank/DDBJ databases">
        <title>Natronogracilivirga saccharolytica gen. nov. sp. nov. a new anaerobic, haloalkiliphilic carbohydrate-fermenting bacterium from soda lake and proposing of Cyclonatronumiaceae fam. nov. in the phylum Balneolaeota.</title>
        <authorList>
            <person name="Zhilina T.N."/>
            <person name="Sorokin D.Y."/>
            <person name="Zavarzina D.G."/>
            <person name="Toshchakov S.V."/>
            <person name="Kublanov I.V."/>
        </authorList>
    </citation>
    <scope>NUCLEOTIDE SEQUENCE</scope>
    <source>
        <strain evidence="12">Z-1702</strain>
    </source>
</reference>
<dbReference type="Pfam" id="PF13183">
    <property type="entry name" value="Fer4_8"/>
    <property type="match status" value="1"/>
</dbReference>
<dbReference type="InterPro" id="IPR004113">
    <property type="entry name" value="FAD-bd_oxidored_4_C"/>
</dbReference>
<dbReference type="GO" id="GO:0004458">
    <property type="term" value="F:D-lactate dehydrogenase (cytochrome) activity"/>
    <property type="evidence" value="ECO:0007669"/>
    <property type="project" value="TreeGrafter"/>
</dbReference>
<dbReference type="PANTHER" id="PTHR11748:SF119">
    <property type="entry name" value="D-2-HYDROXYGLUTARATE DEHYDROGENASE"/>
    <property type="match status" value="1"/>
</dbReference>
<dbReference type="Pfam" id="PF02913">
    <property type="entry name" value="FAD-oxidase_C"/>
    <property type="match status" value="1"/>
</dbReference>
<dbReference type="InterPro" id="IPR036318">
    <property type="entry name" value="FAD-bd_PCMH-like_sf"/>
</dbReference>
<dbReference type="PROSITE" id="PS51379">
    <property type="entry name" value="4FE4S_FER_2"/>
    <property type="match status" value="1"/>
</dbReference>
<dbReference type="GO" id="GO:0046872">
    <property type="term" value="F:metal ion binding"/>
    <property type="evidence" value="ECO:0007669"/>
    <property type="project" value="UniProtKB-KW"/>
</dbReference>
<evidence type="ECO:0000256" key="6">
    <source>
        <dbReference type="ARBA" id="ARBA00023004"/>
    </source>
</evidence>
<keyword evidence="4" id="KW-0274">FAD</keyword>
<dbReference type="InterPro" id="IPR016169">
    <property type="entry name" value="FAD-bd_PCMH_sub2"/>
</dbReference>
<dbReference type="GO" id="GO:0071949">
    <property type="term" value="F:FAD binding"/>
    <property type="evidence" value="ECO:0007669"/>
    <property type="project" value="InterPro"/>
</dbReference>
<feature type="compositionally biased region" description="Basic and acidic residues" evidence="9">
    <location>
        <begin position="920"/>
        <end position="936"/>
    </location>
</feature>
<dbReference type="InterPro" id="IPR016166">
    <property type="entry name" value="FAD-bd_PCMH"/>
</dbReference>
<dbReference type="InterPro" id="IPR016171">
    <property type="entry name" value="Vanillyl_alc_oxidase_C-sub2"/>
</dbReference>
<dbReference type="GO" id="GO:0008720">
    <property type="term" value="F:D-lactate dehydrogenase (NAD+) activity"/>
    <property type="evidence" value="ECO:0007669"/>
    <property type="project" value="TreeGrafter"/>
</dbReference>
<dbReference type="Pfam" id="PF01565">
    <property type="entry name" value="FAD_binding_4"/>
    <property type="match status" value="1"/>
</dbReference>
<evidence type="ECO:0000256" key="2">
    <source>
        <dbReference type="ARBA" id="ARBA00022630"/>
    </source>
</evidence>
<dbReference type="GO" id="GO:1903457">
    <property type="term" value="P:lactate catabolic process"/>
    <property type="evidence" value="ECO:0007669"/>
    <property type="project" value="TreeGrafter"/>
</dbReference>
<keyword evidence="13" id="KW-1185">Reference proteome</keyword>
<evidence type="ECO:0000256" key="9">
    <source>
        <dbReference type="SAM" id="MobiDB-lite"/>
    </source>
</evidence>
<sequence length="936" mass="105290">MPSAVTFPKSPEDLIQLLDQARSKNLSVTMRAAGTSLAGQTTGDGIVADISRHMHHILDIDADNRTARVQPGVIRDQLNREAGKHGLLFGPDTSTTDRCMLGGMIANNSCGSYSIKYGTTREHVIELDVILSDGSRATFKPLDEDKLHQKMESDTFEGKIYREMISLLKDNRDLILEKYPHPEVKRRNTGYALDKLCEMHPITPGGRPFNMCEMLCGSEGTLALFNEAVVRLEKLEKHKLLLIPQFESLHEALRSTVEAVAFDPAAVELVDQFILDATKGNVEQNRNRFFLEGDPKALLIIEFQGDDMDELRDRANSLKDRLKEKKHGYAHSIMEQPDEQARVWNLRKAGLGLLMGYLSDSKSPEFVDDTAVRVEDLPDYIADFQKILKKHDTESVYYAHASVGELHLRPILNVKTQEGIDKMKAIAEEVADLVAKYRGSLSGEHGDGRLRSHLIEHMVGPEIMQLLRRVKTLWDPDNLLNRGKIIDPEPMDTDLRYSPEYPEIKVDTVFKWRAENGFGEALELCNGAGVCRKKAESGGTMCPSYMATLEEKDSTRGRANVFRQIFSNRQQDGFTAQEIKDALDLCLSCKACKTECPANVDMAKMKAEFTHGWHQKNGTSLSSQFFGNAALLYPLAGTFAPLVNYINSLAPVKGIYQYLLNVHPERKLPDFASQTFMSWYKKFRRSNKMRPADENTKKVVLVVDWFTDYHEPSVAKAALLVLERLGCHVHVVGPLESGRTHLSRGILDKAKTIAQTNIKKMKPYVDSDFRLVGLEPSEILTFRDEFLDLCDDDQLEDARNVAAASFMFEEFLTDEIDEDRFSDCFNGVGQQVHVHGHCHSKALVGNSPVLEALKRANYLPVEMKTGCCGMAGSFGYEEKNYKVSMDIGELTLFPQIRKINDNGIICSHGFSCRHQISDGTGRESRHTSEIVWDSRK</sequence>
<evidence type="ECO:0000256" key="3">
    <source>
        <dbReference type="ARBA" id="ARBA00022723"/>
    </source>
</evidence>
<dbReference type="EMBL" id="JAFIDN010000006">
    <property type="protein sequence ID" value="MBP3192791.1"/>
    <property type="molecule type" value="Genomic_DNA"/>
</dbReference>